<feature type="region of interest" description="Disordered" evidence="3">
    <location>
        <begin position="1"/>
        <end position="34"/>
    </location>
</feature>
<keyword evidence="4" id="KW-0472">Membrane</keyword>
<feature type="compositionally biased region" description="Basic and acidic residues" evidence="3">
    <location>
        <begin position="240"/>
        <end position="267"/>
    </location>
</feature>
<feature type="compositionally biased region" description="Basic and acidic residues" evidence="3">
    <location>
        <begin position="1"/>
        <end position="16"/>
    </location>
</feature>
<comment type="caution">
    <text evidence="5">The sequence shown here is derived from an EMBL/GenBank/DDBJ whole genome shotgun (WGS) entry which is preliminary data.</text>
</comment>
<dbReference type="PANTHER" id="PTHR33365">
    <property type="entry name" value="YALI0B05434P"/>
    <property type="match status" value="1"/>
</dbReference>
<evidence type="ECO:0000256" key="1">
    <source>
        <dbReference type="ARBA" id="ARBA00004685"/>
    </source>
</evidence>
<dbReference type="Pfam" id="PF11807">
    <property type="entry name" value="UstYa"/>
    <property type="match status" value="1"/>
</dbReference>
<sequence length="285" mass="32944">MFGRWKREPDYKRVNAQDEINDAPERTQRRRSEYRGTPSHFLSYPVSFLSGVSVTIAALALWAAFHSSSSFETGFHTEIGKLHPIVKLAPTKFTGTLKYKGEHLYIDLGPNGTQYFGKPSPEIDAAWDTLVEGIGNEDVWPGDIISPDVLHTLHCLNAVRKLLDSPYYYKKPMEAHNRARRIHIDHCLNHIRQIIQCHMDITPVHTLYFEEMNTDVGNFDQVHMCRDFSQLHNFMVEKGKDKQLSDEKELKPGEMGPDGKKVHREGYPENEESFLPWNTTWKEFD</sequence>
<evidence type="ECO:0008006" key="7">
    <source>
        <dbReference type="Google" id="ProtNLM"/>
    </source>
</evidence>
<keyword evidence="4" id="KW-1133">Transmembrane helix</keyword>
<dbReference type="PANTHER" id="PTHR33365:SF4">
    <property type="entry name" value="CYCLOCHLOROTINE BIOSYNTHESIS PROTEIN O"/>
    <property type="match status" value="1"/>
</dbReference>
<evidence type="ECO:0000256" key="2">
    <source>
        <dbReference type="ARBA" id="ARBA00035112"/>
    </source>
</evidence>
<dbReference type="OrthoDB" id="3687641at2759"/>
<dbReference type="GO" id="GO:0043386">
    <property type="term" value="P:mycotoxin biosynthetic process"/>
    <property type="evidence" value="ECO:0007669"/>
    <property type="project" value="InterPro"/>
</dbReference>
<feature type="region of interest" description="Disordered" evidence="3">
    <location>
        <begin position="240"/>
        <end position="269"/>
    </location>
</feature>
<keyword evidence="6" id="KW-1185">Reference proteome</keyword>
<dbReference type="Proteomes" id="UP001152607">
    <property type="component" value="Unassembled WGS sequence"/>
</dbReference>
<protein>
    <recommendedName>
        <fullName evidence="7">Tat pathway signal sequence</fullName>
    </recommendedName>
</protein>
<evidence type="ECO:0000256" key="3">
    <source>
        <dbReference type="SAM" id="MobiDB-lite"/>
    </source>
</evidence>
<dbReference type="AlphaFoldDB" id="A0A9W4UGM3"/>
<feature type="transmembrane region" description="Helical" evidence="4">
    <location>
        <begin position="41"/>
        <end position="65"/>
    </location>
</feature>
<dbReference type="InterPro" id="IPR021765">
    <property type="entry name" value="UstYa-like"/>
</dbReference>
<reference evidence="5" key="1">
    <citation type="submission" date="2023-01" db="EMBL/GenBank/DDBJ databases">
        <authorList>
            <person name="Van Ghelder C."/>
            <person name="Rancurel C."/>
        </authorList>
    </citation>
    <scope>NUCLEOTIDE SEQUENCE</scope>
    <source>
        <strain evidence="5">CNCM I-4278</strain>
    </source>
</reference>
<accession>A0A9W4UGM3</accession>
<comment type="pathway">
    <text evidence="1">Mycotoxin biosynthesis.</text>
</comment>
<evidence type="ECO:0000256" key="4">
    <source>
        <dbReference type="SAM" id="Phobius"/>
    </source>
</evidence>
<proteinExistence type="inferred from homology"/>
<dbReference type="EMBL" id="CAOQHR010000006">
    <property type="protein sequence ID" value="CAI6335836.1"/>
    <property type="molecule type" value="Genomic_DNA"/>
</dbReference>
<evidence type="ECO:0000313" key="5">
    <source>
        <dbReference type="EMBL" id="CAI6335836.1"/>
    </source>
</evidence>
<feature type="compositionally biased region" description="Basic and acidic residues" evidence="3">
    <location>
        <begin position="23"/>
        <end position="34"/>
    </location>
</feature>
<keyword evidence="4" id="KW-0812">Transmembrane</keyword>
<gene>
    <name evidence="5" type="ORF">PDIGIT_LOCUS8922</name>
</gene>
<evidence type="ECO:0000313" key="6">
    <source>
        <dbReference type="Proteomes" id="UP001152607"/>
    </source>
</evidence>
<organism evidence="5 6">
    <name type="scientific">Periconia digitata</name>
    <dbReference type="NCBI Taxonomy" id="1303443"/>
    <lineage>
        <taxon>Eukaryota</taxon>
        <taxon>Fungi</taxon>
        <taxon>Dikarya</taxon>
        <taxon>Ascomycota</taxon>
        <taxon>Pezizomycotina</taxon>
        <taxon>Dothideomycetes</taxon>
        <taxon>Pleosporomycetidae</taxon>
        <taxon>Pleosporales</taxon>
        <taxon>Massarineae</taxon>
        <taxon>Periconiaceae</taxon>
        <taxon>Periconia</taxon>
    </lineage>
</organism>
<name>A0A9W4UGM3_9PLEO</name>
<comment type="similarity">
    <text evidence="2">Belongs to the ustYa family.</text>
</comment>